<evidence type="ECO:0000256" key="3">
    <source>
        <dbReference type="ARBA" id="ARBA00022691"/>
    </source>
</evidence>
<dbReference type="SUPFAM" id="SSF53335">
    <property type="entry name" value="S-adenosyl-L-methionine-dependent methyltransferases"/>
    <property type="match status" value="1"/>
</dbReference>
<evidence type="ECO:0000313" key="9">
    <source>
        <dbReference type="Proteomes" id="UP001320544"/>
    </source>
</evidence>
<dbReference type="Gene3D" id="3.40.50.150">
    <property type="entry name" value="Vaccinia Virus protein VP39"/>
    <property type="match status" value="1"/>
</dbReference>
<reference evidence="8 9" key="1">
    <citation type="submission" date="2022-01" db="EMBL/GenBank/DDBJ databases">
        <title>Novel bile acid biosynthetic pathways are enriched in the microbiome of centenarians.</title>
        <authorList>
            <person name="Sato Y."/>
            <person name="Atarashi K."/>
            <person name="Plichta R.D."/>
            <person name="Arai Y."/>
            <person name="Sasajima S."/>
            <person name="Kearney M.S."/>
            <person name="Suda W."/>
            <person name="Takeshita K."/>
            <person name="Sasaki T."/>
            <person name="Okamoto S."/>
            <person name="Skelly N.A."/>
            <person name="Okamura Y."/>
            <person name="Vlamakis H."/>
            <person name="Li Y."/>
            <person name="Tanoue T."/>
            <person name="Takei H."/>
            <person name="Nittono H."/>
            <person name="Narushima S."/>
            <person name="Irie J."/>
            <person name="Itoh H."/>
            <person name="Moriya K."/>
            <person name="Sugiura Y."/>
            <person name="Suematsu M."/>
            <person name="Moritoki N."/>
            <person name="Shibata S."/>
            <person name="Littman R.D."/>
            <person name="Fischbach A.M."/>
            <person name="Uwamino Y."/>
            <person name="Inoue T."/>
            <person name="Honda A."/>
            <person name="Hattori M."/>
            <person name="Murai T."/>
            <person name="Xavier J.R."/>
            <person name="Hirose N."/>
            <person name="Honda K."/>
        </authorList>
    </citation>
    <scope>NUCLEOTIDE SEQUENCE [LARGE SCALE GENOMIC DNA]</scope>
    <source>
        <strain evidence="8 9">CE91-St30</strain>
    </source>
</reference>
<evidence type="ECO:0000256" key="1">
    <source>
        <dbReference type="ARBA" id="ARBA00022603"/>
    </source>
</evidence>
<evidence type="ECO:0000256" key="2">
    <source>
        <dbReference type="ARBA" id="ARBA00022679"/>
    </source>
</evidence>
<dbReference type="GO" id="GO:0032259">
    <property type="term" value="P:methylation"/>
    <property type="evidence" value="ECO:0007669"/>
    <property type="project" value="UniProtKB-KW"/>
</dbReference>
<feature type="domain" description="SAM-dependent MTase RsmB/NOP-type" evidence="7">
    <location>
        <begin position="197"/>
        <end position="477"/>
    </location>
</feature>
<dbReference type="InterPro" id="IPR006027">
    <property type="entry name" value="NusB_RsmB_TIM44"/>
</dbReference>
<gene>
    <name evidence="8" type="primary">rsmB</name>
    <name evidence="8" type="ORF">CE91St30_18150</name>
</gene>
<dbReference type="InterPro" id="IPR054728">
    <property type="entry name" value="RsmB-like_ferredoxin"/>
</dbReference>
<dbReference type="GO" id="GO:0008168">
    <property type="term" value="F:methyltransferase activity"/>
    <property type="evidence" value="ECO:0007669"/>
    <property type="project" value="UniProtKB-KW"/>
</dbReference>
<dbReference type="InterPro" id="IPR049560">
    <property type="entry name" value="MeTrfase_RsmB-F_NOP2_cat"/>
</dbReference>
<dbReference type="Pfam" id="PF01029">
    <property type="entry name" value="NusB"/>
    <property type="match status" value="1"/>
</dbReference>
<evidence type="ECO:0000256" key="5">
    <source>
        <dbReference type="PROSITE-ProRule" id="PRU01023"/>
    </source>
</evidence>
<dbReference type="Gene3D" id="1.10.940.10">
    <property type="entry name" value="NusB-like"/>
    <property type="match status" value="1"/>
</dbReference>
<feature type="active site" description="Nucleophile" evidence="5">
    <location>
        <position position="423"/>
    </location>
</feature>
<name>A0ABN6MEU0_9ACTN</name>
<dbReference type="RefSeq" id="WP_244385774.1">
    <property type="nucleotide sequence ID" value="NZ_AP025564.1"/>
</dbReference>
<feature type="binding site" evidence="5">
    <location>
        <position position="351"/>
    </location>
    <ligand>
        <name>S-adenosyl-L-methionine</name>
        <dbReference type="ChEBI" id="CHEBI:59789"/>
    </ligand>
</feature>
<evidence type="ECO:0000259" key="7">
    <source>
        <dbReference type="PROSITE" id="PS51686"/>
    </source>
</evidence>
<dbReference type="PRINTS" id="PR02008">
    <property type="entry name" value="RCMTFAMILY"/>
</dbReference>
<dbReference type="InterPro" id="IPR029063">
    <property type="entry name" value="SAM-dependent_MTases_sf"/>
</dbReference>
<comment type="similarity">
    <text evidence="5">Belongs to the class I-like SAM-binding methyltransferase superfamily. RsmB/NOP family.</text>
</comment>
<organism evidence="8 9">
    <name type="scientific">Raoultibacter timonensis</name>
    <dbReference type="NCBI Taxonomy" id="1907662"/>
    <lineage>
        <taxon>Bacteria</taxon>
        <taxon>Bacillati</taxon>
        <taxon>Actinomycetota</taxon>
        <taxon>Coriobacteriia</taxon>
        <taxon>Eggerthellales</taxon>
        <taxon>Eggerthellaceae</taxon>
        <taxon>Raoultibacter</taxon>
    </lineage>
</organism>
<dbReference type="PANTHER" id="PTHR22807">
    <property type="entry name" value="NOP2 YEAST -RELATED NOL1/NOP2/FMU SUN DOMAIN-CONTAINING"/>
    <property type="match status" value="1"/>
</dbReference>
<evidence type="ECO:0000256" key="4">
    <source>
        <dbReference type="ARBA" id="ARBA00022884"/>
    </source>
</evidence>
<feature type="compositionally biased region" description="Basic and acidic residues" evidence="6">
    <location>
        <begin position="1"/>
        <end position="16"/>
    </location>
</feature>
<sequence length="478" mass="50793">MAYKGTERGRASDRVSGRANGSVGAQRAAKASPARRAALEVGSIVRTRSAYAQDVIAKHVDASSLSPEDRAFATKLALGVASSSGTLDEVIDRCLKSPSDIKSDVRDALRISTYEIVFLDKSPHAAVDQGVELVRAIAPKAAGLANAVLRKIVASKAEFPFGDPATDAAALARSHAFPVWLANRLIADLGRDGAIDFMAASNEPAPVFVAVNSLKASDESVLAVFERASAPLQTVRIGTEAVAGCYRLAAPKALQDEGVKRLFSDGKILVSDAASQMVAAGVLSKSKKPATFLEIGAGRATKTILLQSNANRLYESQLELSTLDNHEFKTKLLVERASRYGARVSAAHTGDATKLDEVLPAAVFDEVFIDAPCSGLGTLRRHPEIRWRITEQDIDRLAETGLAMLESAAGHVAPGGVLAYATCTVLKAENAAVVKRFLESEAGSPFALDEICKTRVFSTRLAPRSSDAHFAVRMVRTR</sequence>
<evidence type="ECO:0000313" key="8">
    <source>
        <dbReference type="EMBL" id="BDE96482.1"/>
    </source>
</evidence>
<keyword evidence="9" id="KW-1185">Reference proteome</keyword>
<dbReference type="Pfam" id="PF22458">
    <property type="entry name" value="RsmF-B_ferredox"/>
    <property type="match status" value="1"/>
</dbReference>
<dbReference type="InterPro" id="IPR001678">
    <property type="entry name" value="MeTrfase_RsmB-F_NOP2_dom"/>
</dbReference>
<dbReference type="PANTHER" id="PTHR22807:SF53">
    <property type="entry name" value="RIBOSOMAL RNA SMALL SUBUNIT METHYLTRANSFERASE B-RELATED"/>
    <property type="match status" value="1"/>
</dbReference>
<keyword evidence="3 5" id="KW-0949">S-adenosyl-L-methionine</keyword>
<dbReference type="PROSITE" id="PS51686">
    <property type="entry name" value="SAM_MT_RSMB_NOP"/>
    <property type="match status" value="1"/>
</dbReference>
<keyword evidence="4 5" id="KW-0694">RNA-binding</keyword>
<proteinExistence type="inferred from homology"/>
<feature type="binding site" evidence="5">
    <location>
        <position position="324"/>
    </location>
    <ligand>
        <name>S-adenosyl-L-methionine</name>
        <dbReference type="ChEBI" id="CHEBI:59789"/>
    </ligand>
</feature>
<protein>
    <submittedName>
        <fullName evidence="8">Ribosomal RNA small subunit methyltransferase B</fullName>
    </submittedName>
</protein>
<keyword evidence="2 5" id="KW-0808">Transferase</keyword>
<dbReference type="InterPro" id="IPR035926">
    <property type="entry name" value="NusB-like_sf"/>
</dbReference>
<keyword evidence="1 5" id="KW-0489">Methyltransferase</keyword>
<accession>A0ABN6MEU0</accession>
<comment type="caution">
    <text evidence="5">Lacks conserved residue(s) required for the propagation of feature annotation.</text>
</comment>
<feature type="region of interest" description="Disordered" evidence="6">
    <location>
        <begin position="1"/>
        <end position="30"/>
    </location>
</feature>
<dbReference type="SUPFAM" id="SSF48013">
    <property type="entry name" value="NusB-like"/>
    <property type="match status" value="1"/>
</dbReference>
<dbReference type="InterPro" id="IPR023267">
    <property type="entry name" value="RCMT"/>
</dbReference>
<dbReference type="Pfam" id="PF01189">
    <property type="entry name" value="Methyltr_RsmB-F"/>
    <property type="match status" value="1"/>
</dbReference>
<evidence type="ECO:0000256" key="6">
    <source>
        <dbReference type="SAM" id="MobiDB-lite"/>
    </source>
</evidence>
<dbReference type="EMBL" id="AP025564">
    <property type="protein sequence ID" value="BDE96482.1"/>
    <property type="molecule type" value="Genomic_DNA"/>
</dbReference>
<dbReference type="Proteomes" id="UP001320544">
    <property type="component" value="Chromosome"/>
</dbReference>
<feature type="binding site" evidence="5">
    <location>
        <position position="370"/>
    </location>
    <ligand>
        <name>S-adenosyl-L-methionine</name>
        <dbReference type="ChEBI" id="CHEBI:59789"/>
    </ligand>
</feature>